<feature type="domain" description="Polymerase/histidinol phosphatase N-terminal" evidence="1">
    <location>
        <begin position="7"/>
        <end position="74"/>
    </location>
</feature>
<reference evidence="2" key="1">
    <citation type="journal article" date="2015" name="Nature">
        <title>Complex archaea that bridge the gap between prokaryotes and eukaryotes.</title>
        <authorList>
            <person name="Spang A."/>
            <person name="Saw J.H."/>
            <person name="Jorgensen S.L."/>
            <person name="Zaremba-Niedzwiedzka K."/>
            <person name="Martijn J."/>
            <person name="Lind A.E."/>
            <person name="van Eijk R."/>
            <person name="Schleper C."/>
            <person name="Guy L."/>
            <person name="Ettema T.J."/>
        </authorList>
    </citation>
    <scope>NUCLEOTIDE SEQUENCE</scope>
</reference>
<protein>
    <recommendedName>
        <fullName evidence="1">Polymerase/histidinol phosphatase N-terminal domain-containing protein</fullName>
    </recommendedName>
</protein>
<dbReference type="InterPro" id="IPR003141">
    <property type="entry name" value="Pol/His_phosphatase_N"/>
</dbReference>
<organism evidence="2">
    <name type="scientific">marine sediment metagenome</name>
    <dbReference type="NCBI Taxonomy" id="412755"/>
    <lineage>
        <taxon>unclassified sequences</taxon>
        <taxon>metagenomes</taxon>
        <taxon>ecological metagenomes</taxon>
    </lineage>
</organism>
<dbReference type="InterPro" id="IPR004013">
    <property type="entry name" value="PHP_dom"/>
</dbReference>
<dbReference type="PANTHER" id="PTHR32294">
    <property type="entry name" value="DNA POLYMERASE III SUBUNIT ALPHA"/>
    <property type="match status" value="1"/>
</dbReference>
<dbReference type="AlphaFoldDB" id="A0A0F9UI34"/>
<dbReference type="InterPro" id="IPR011708">
    <property type="entry name" value="DNA_pol3_alpha_NTPase_dom"/>
</dbReference>
<comment type="caution">
    <text evidence="2">The sequence shown here is derived from an EMBL/GenBank/DDBJ whole genome shotgun (WGS) entry which is preliminary data.</text>
</comment>
<dbReference type="GO" id="GO:0006260">
    <property type="term" value="P:DNA replication"/>
    <property type="evidence" value="ECO:0007669"/>
    <property type="project" value="InterPro"/>
</dbReference>
<dbReference type="GO" id="GO:0008408">
    <property type="term" value="F:3'-5' exonuclease activity"/>
    <property type="evidence" value="ECO:0007669"/>
    <property type="project" value="InterPro"/>
</dbReference>
<dbReference type="Pfam" id="PF02811">
    <property type="entry name" value="PHP"/>
    <property type="match status" value="1"/>
</dbReference>
<evidence type="ECO:0000313" key="2">
    <source>
        <dbReference type="EMBL" id="KKN91294.1"/>
    </source>
</evidence>
<sequence>MSKKTYIPLHAHSFYSLLDGLCSPKDIIDRCVELGLPACAITDHGSIAGMKVFYDAAKKKKIKPIIGCEMYICEQDPTIKNNDNNRRHHLIVLAKNDQGIKDLMALVSESNQPHHFYRKPRIHLAGIAPFAKRGNLIFLTACIGGELPMSLFTDFKEAAIASQHGTHVKAVRQHLKPNWKDVGKAIIHKHVATFGKGNYYLELQDEGMDIQTVVVECLRELSKDTGIPTVATIDSHYARKEDAEDQRLLLYAQLHTTKEAQEYRIASGQDVMDFFVSDNYHIPSYEEMRQKFTEAELQTTLDIANQIQYSSLGHDPYLPVFTNDESKKLGLDSDGYLSYLCIEGAKKKLIHLDPSRKKIYWKRLQRELVVIREAKLADYFLIVWDACKFVDKNNGPRGKGRGSGAGSLINYLTGITGIDPIEYGLYFERFYNMSRNIPPHFDVGQIDFMSWMSDNFELLHTRDVDEERKMVAQQLARRIKQYNVEFTSSMRTEVEWIDEKNPRMWMYLWDMIKLKPANNPSNSHLAFGLGITIVSPEFDEEKRVKIHNGHISLPDIDTDIGVVFRSQVIVYLKERWGEEYVAQMITFGRLQGKAALKEVFRAHPDTVKHLMKVKALKEGKDANDICMSPHDLCNDITKHIPDEATIADELRQAREEQGDDYGILQWAIHHVEQVQTAYEWYKPLFDQAMRIEGTKKSQSKHAAGVVIADRPIEELVPLVYDAKNKDRVVGLEMYNAEDMGAVKFDFLGVVALDKMWKAQDLINGCDEEEVLEEGLINVID</sequence>
<dbReference type="Pfam" id="PF07733">
    <property type="entry name" value="DNA_pol3_alpha"/>
    <property type="match status" value="2"/>
</dbReference>
<dbReference type="InterPro" id="IPR004805">
    <property type="entry name" value="DnaE2/DnaE/PolC"/>
</dbReference>
<gene>
    <name evidence="2" type="ORF">LCGC14_0221620</name>
</gene>
<dbReference type="SMART" id="SM00481">
    <property type="entry name" value="POLIIIAc"/>
    <property type="match status" value="1"/>
</dbReference>
<name>A0A0F9UI34_9ZZZZ</name>
<dbReference type="Gene3D" id="3.20.20.140">
    <property type="entry name" value="Metal-dependent hydrolases"/>
    <property type="match status" value="1"/>
</dbReference>
<evidence type="ECO:0000259" key="1">
    <source>
        <dbReference type="SMART" id="SM00481"/>
    </source>
</evidence>
<proteinExistence type="predicted"/>
<dbReference type="SUPFAM" id="SSF89550">
    <property type="entry name" value="PHP domain-like"/>
    <property type="match status" value="1"/>
</dbReference>
<dbReference type="EMBL" id="LAZR01000105">
    <property type="protein sequence ID" value="KKN91294.1"/>
    <property type="molecule type" value="Genomic_DNA"/>
</dbReference>
<dbReference type="InterPro" id="IPR016195">
    <property type="entry name" value="Pol/histidinol_Pase-like"/>
</dbReference>
<dbReference type="PANTHER" id="PTHR32294:SF0">
    <property type="entry name" value="DNA POLYMERASE III SUBUNIT ALPHA"/>
    <property type="match status" value="1"/>
</dbReference>
<accession>A0A0F9UI34</accession>